<sequence length="192" mass="21756">MPQMERDTLPNRFSLSDHEFMRLALMQAQEAFDNAEIPVGCVYVLDGQVLATGRNRTNETLNATRHAEFIGIDSVLKASYPPDIFEKVELFVTVEPCLMCSFALRQLHIKRVVFGCANDRFGGCGSVFDAHSLPLHHLPPYFAEGGLYRDEAIMMLRRFYLLENERAPVPQRKTNRVLKPLDLSSSSSMSMN</sequence>
<protein>
    <recommendedName>
        <fullName evidence="4">CMP/dCMP-type deaminase domain-containing protein</fullName>
    </recommendedName>
</protein>
<dbReference type="GO" id="GO:0008270">
    <property type="term" value="F:zinc ion binding"/>
    <property type="evidence" value="ECO:0007669"/>
    <property type="project" value="InterPro"/>
</dbReference>
<dbReference type="GO" id="GO:0002100">
    <property type="term" value="P:tRNA wobble adenosine to inosine editing"/>
    <property type="evidence" value="ECO:0007669"/>
    <property type="project" value="TreeGrafter"/>
</dbReference>
<dbReference type="PANTHER" id="PTHR11079:SF149">
    <property type="entry name" value="TRNA-SPECIFIC ADENOSINE DEAMINASE 2"/>
    <property type="match status" value="1"/>
</dbReference>
<keyword evidence="3" id="KW-0862">Zinc</keyword>
<dbReference type="Proteomes" id="UP000320475">
    <property type="component" value="Unassembled WGS sequence"/>
</dbReference>
<evidence type="ECO:0000313" key="8">
    <source>
        <dbReference type="Proteomes" id="UP000320475"/>
    </source>
</evidence>
<dbReference type="PROSITE" id="PS00903">
    <property type="entry name" value="CYT_DCMP_DEAMINASES_1"/>
    <property type="match status" value="1"/>
</dbReference>
<dbReference type="InterPro" id="IPR016193">
    <property type="entry name" value="Cytidine_deaminase-like"/>
</dbReference>
<dbReference type="Pfam" id="PF00383">
    <property type="entry name" value="dCMP_cyt_deam_1"/>
    <property type="match status" value="1"/>
</dbReference>
<evidence type="ECO:0000256" key="2">
    <source>
        <dbReference type="ARBA" id="ARBA00022801"/>
    </source>
</evidence>
<gene>
    <name evidence="5" type="ORF">SeLEV6574_g00461</name>
    <name evidence="6" type="ORF">SeMB42_g01975</name>
</gene>
<dbReference type="GO" id="GO:0052717">
    <property type="term" value="F:tRNA-specific adenosine-34 deaminase activity"/>
    <property type="evidence" value="ECO:0007669"/>
    <property type="project" value="TreeGrafter"/>
</dbReference>
<dbReference type="PROSITE" id="PS51747">
    <property type="entry name" value="CYT_DCMP_DEAMINASES_2"/>
    <property type="match status" value="1"/>
</dbReference>
<keyword evidence="1" id="KW-0479">Metal-binding</keyword>
<organism evidence="6 7">
    <name type="scientific">Synchytrium endobioticum</name>
    <dbReference type="NCBI Taxonomy" id="286115"/>
    <lineage>
        <taxon>Eukaryota</taxon>
        <taxon>Fungi</taxon>
        <taxon>Fungi incertae sedis</taxon>
        <taxon>Chytridiomycota</taxon>
        <taxon>Chytridiomycota incertae sedis</taxon>
        <taxon>Chytridiomycetes</taxon>
        <taxon>Synchytriales</taxon>
        <taxon>Synchytriaceae</taxon>
        <taxon>Synchytrium</taxon>
    </lineage>
</organism>
<comment type="caution">
    <text evidence="6">The sequence shown here is derived from an EMBL/GenBank/DDBJ whole genome shotgun (WGS) entry which is preliminary data.</text>
</comment>
<name>A0A507DJ74_9FUNG</name>
<dbReference type="EMBL" id="QEAM01000007">
    <property type="protein sequence ID" value="TPX51191.1"/>
    <property type="molecule type" value="Genomic_DNA"/>
</dbReference>
<evidence type="ECO:0000259" key="4">
    <source>
        <dbReference type="PROSITE" id="PS51747"/>
    </source>
</evidence>
<proteinExistence type="predicted"/>
<dbReference type="STRING" id="286115.A0A507DJ74"/>
<keyword evidence="7" id="KW-1185">Reference proteome</keyword>
<evidence type="ECO:0000256" key="1">
    <source>
        <dbReference type="ARBA" id="ARBA00022723"/>
    </source>
</evidence>
<keyword evidence="2" id="KW-0378">Hydrolase</keyword>
<evidence type="ECO:0000313" key="7">
    <source>
        <dbReference type="Proteomes" id="UP000317494"/>
    </source>
</evidence>
<evidence type="ECO:0000313" key="6">
    <source>
        <dbReference type="EMBL" id="TPX51305.1"/>
    </source>
</evidence>
<dbReference type="AlphaFoldDB" id="A0A507DJ74"/>
<accession>A0A507DJ74</accession>
<reference evidence="7 8" key="1">
    <citation type="journal article" date="2019" name="Sci. Rep.">
        <title>Comparative genomics of chytrid fungi reveal insights into the obligate biotrophic and pathogenic lifestyle of Synchytrium endobioticum.</title>
        <authorList>
            <person name="van de Vossenberg B.T.L.H."/>
            <person name="Warris S."/>
            <person name="Nguyen H.D.T."/>
            <person name="van Gent-Pelzer M.P.E."/>
            <person name="Joly D.L."/>
            <person name="van de Geest H.C."/>
            <person name="Bonants P.J.M."/>
            <person name="Smith D.S."/>
            <person name="Levesque C.A."/>
            <person name="van der Lee T.A.J."/>
        </authorList>
    </citation>
    <scope>NUCLEOTIDE SEQUENCE [LARGE SCALE GENOMIC DNA]</scope>
    <source>
        <strain evidence="5 8">LEV6574</strain>
        <strain evidence="6 7">MB42</strain>
    </source>
</reference>
<dbReference type="InterPro" id="IPR016192">
    <property type="entry name" value="APOBEC/CMP_deaminase_Zn-bd"/>
</dbReference>
<evidence type="ECO:0000256" key="3">
    <source>
        <dbReference type="ARBA" id="ARBA00022833"/>
    </source>
</evidence>
<feature type="domain" description="CMP/dCMP-type deaminase" evidence="4">
    <location>
        <begin position="15"/>
        <end position="135"/>
    </location>
</feature>
<evidence type="ECO:0000313" key="5">
    <source>
        <dbReference type="EMBL" id="TPX51191.1"/>
    </source>
</evidence>
<dbReference type="InterPro" id="IPR002125">
    <property type="entry name" value="CMP_dCMP_dom"/>
</dbReference>
<dbReference type="PANTHER" id="PTHR11079">
    <property type="entry name" value="CYTOSINE DEAMINASE FAMILY MEMBER"/>
    <property type="match status" value="1"/>
</dbReference>
<dbReference type="GO" id="GO:0005737">
    <property type="term" value="C:cytoplasm"/>
    <property type="evidence" value="ECO:0007669"/>
    <property type="project" value="TreeGrafter"/>
</dbReference>
<dbReference type="SUPFAM" id="SSF53927">
    <property type="entry name" value="Cytidine deaminase-like"/>
    <property type="match status" value="1"/>
</dbReference>
<dbReference type="Gene3D" id="3.40.140.10">
    <property type="entry name" value="Cytidine Deaminase, domain 2"/>
    <property type="match status" value="1"/>
</dbReference>
<dbReference type="OrthoDB" id="1701769at2759"/>
<dbReference type="Proteomes" id="UP000317494">
    <property type="component" value="Unassembled WGS sequence"/>
</dbReference>
<dbReference type="EMBL" id="QEAN01000056">
    <property type="protein sequence ID" value="TPX51305.1"/>
    <property type="molecule type" value="Genomic_DNA"/>
</dbReference>
<dbReference type="VEuPathDB" id="FungiDB:SeMB42_g01975"/>
<dbReference type="CDD" id="cd01285">
    <property type="entry name" value="nucleoside_deaminase"/>
    <property type="match status" value="1"/>
</dbReference>
<dbReference type="GO" id="GO:0005634">
    <property type="term" value="C:nucleus"/>
    <property type="evidence" value="ECO:0007669"/>
    <property type="project" value="TreeGrafter"/>
</dbReference>